<dbReference type="AlphaFoldDB" id="A0A2N8P4K4"/>
<organism evidence="2 3">
    <name type="scientific">Streptomyces noursei</name>
    <name type="common">Streptomyces albulus</name>
    <dbReference type="NCBI Taxonomy" id="1971"/>
    <lineage>
        <taxon>Bacteria</taxon>
        <taxon>Bacillati</taxon>
        <taxon>Actinomycetota</taxon>
        <taxon>Actinomycetes</taxon>
        <taxon>Kitasatosporales</taxon>
        <taxon>Streptomycetaceae</taxon>
        <taxon>Streptomyces</taxon>
    </lineage>
</organism>
<accession>A0A2N8P4K4</accession>
<dbReference type="GeneID" id="79899887"/>
<keyword evidence="3" id="KW-1185">Reference proteome</keyword>
<dbReference type="EMBL" id="LJSN01000005">
    <property type="protein sequence ID" value="PNE35955.1"/>
    <property type="molecule type" value="Genomic_DNA"/>
</dbReference>
<sequence>MSSATISPVSVHAVPRRSANGATALGTDAATGSAAARAHRRPVGSALRAVKVFAAAAFSVVVMGEYTEG</sequence>
<dbReference type="RefSeq" id="WP_102926543.1">
    <property type="nucleotide sequence ID" value="NZ_CP070326.1"/>
</dbReference>
<dbReference type="Proteomes" id="UP000236047">
    <property type="component" value="Unassembled WGS sequence"/>
</dbReference>
<proteinExistence type="predicted"/>
<evidence type="ECO:0000313" key="3">
    <source>
        <dbReference type="Proteomes" id="UP000236047"/>
    </source>
</evidence>
<feature type="region of interest" description="Disordered" evidence="1">
    <location>
        <begin position="1"/>
        <end position="38"/>
    </location>
</feature>
<evidence type="ECO:0000313" key="2">
    <source>
        <dbReference type="EMBL" id="PNE35955.1"/>
    </source>
</evidence>
<gene>
    <name evidence="2" type="ORF">AOB60_37925</name>
</gene>
<name>A0A2N8P4K4_STRNR</name>
<evidence type="ECO:0000256" key="1">
    <source>
        <dbReference type="SAM" id="MobiDB-lite"/>
    </source>
</evidence>
<protein>
    <submittedName>
        <fullName evidence="2">Uncharacterized protein</fullName>
    </submittedName>
</protein>
<feature type="compositionally biased region" description="Low complexity" evidence="1">
    <location>
        <begin position="19"/>
        <end position="36"/>
    </location>
</feature>
<comment type="caution">
    <text evidence="2">The sequence shown here is derived from an EMBL/GenBank/DDBJ whole genome shotgun (WGS) entry which is preliminary data.</text>
</comment>
<reference evidence="3" key="1">
    <citation type="submission" date="2015-09" db="EMBL/GenBank/DDBJ databases">
        <authorList>
            <person name="Graham D.E."/>
            <person name="Mahan K.M."/>
            <person name="Klingeman D.M."/>
            <person name="Fida T."/>
            <person name="Giannone R.J."/>
            <person name="Hettich R.L."/>
            <person name="Parry R.J."/>
            <person name="Spain J.C."/>
        </authorList>
    </citation>
    <scope>NUCLEOTIDE SEQUENCE [LARGE SCALE GENOMIC DNA]</scope>
    <source>
        <strain evidence="3">JCM 4701</strain>
    </source>
</reference>